<comment type="caution">
    <text evidence="1">The sequence shown here is derived from an EMBL/GenBank/DDBJ whole genome shotgun (WGS) entry which is preliminary data.</text>
</comment>
<name>A0A367GPP5_9SPHI</name>
<sequence length="321" mass="34853">MLTIGVAQTQAQVDPHFSQYYAYPLWLNPALTGLMDGDLRVTGNFKDQWASVASGYKTTAVSADYRPTNQVGVGLNILNQKAGTAGYNYFAASGSFGYGIKLSNEFQWLNFGVQAGVINRSVDPSKFQTDGQYDPSTGGYNPALPTGENLLSPSATVFDAAVGLFYHDDTPNKKTNFFAGISLAHLSRPTDPFAPEGSGYRLPVRYNVHSGLKINISPYFALTPNIIYIRQNKSEMKAAGAYSEIQFKNENLFLLGAMYRFGDAAIANVGYRMGNLTVGASYDFTTSAFSTATNNQGGIELSVSYVFRKKNFGPSPVCPKL</sequence>
<gene>
    <name evidence="1" type="ORF">DJ568_12440</name>
</gene>
<keyword evidence="2" id="KW-1185">Reference proteome</keyword>
<evidence type="ECO:0000313" key="2">
    <source>
        <dbReference type="Proteomes" id="UP000253209"/>
    </source>
</evidence>
<dbReference type="EMBL" id="QGDC01000006">
    <property type="protein sequence ID" value="RCH54621.1"/>
    <property type="molecule type" value="Genomic_DNA"/>
</dbReference>
<reference evidence="1 2" key="1">
    <citation type="submission" date="2018-05" db="EMBL/GenBank/DDBJ databases">
        <title>Mucilaginibacter hurinus sp. nov., isolated from briquette warehouse soil.</title>
        <authorList>
            <person name="Choi L."/>
        </authorList>
    </citation>
    <scope>NUCLEOTIDE SEQUENCE [LARGE SCALE GENOMIC DNA]</scope>
    <source>
        <strain evidence="1 2">ZR32</strain>
    </source>
</reference>
<proteinExistence type="predicted"/>
<evidence type="ECO:0008006" key="3">
    <source>
        <dbReference type="Google" id="ProtNLM"/>
    </source>
</evidence>
<dbReference type="Pfam" id="PF11751">
    <property type="entry name" value="PorP_SprF"/>
    <property type="match status" value="1"/>
</dbReference>
<dbReference type="AlphaFoldDB" id="A0A367GPP5"/>
<organism evidence="1 2">
    <name type="scientific">Mucilaginibacter hurinus</name>
    <dbReference type="NCBI Taxonomy" id="2201324"/>
    <lineage>
        <taxon>Bacteria</taxon>
        <taxon>Pseudomonadati</taxon>
        <taxon>Bacteroidota</taxon>
        <taxon>Sphingobacteriia</taxon>
        <taxon>Sphingobacteriales</taxon>
        <taxon>Sphingobacteriaceae</taxon>
        <taxon>Mucilaginibacter</taxon>
    </lineage>
</organism>
<evidence type="ECO:0000313" key="1">
    <source>
        <dbReference type="EMBL" id="RCH54621.1"/>
    </source>
</evidence>
<dbReference type="Proteomes" id="UP000253209">
    <property type="component" value="Unassembled WGS sequence"/>
</dbReference>
<dbReference type="InterPro" id="IPR019861">
    <property type="entry name" value="PorP/SprF_Bacteroidetes"/>
</dbReference>
<protein>
    <recommendedName>
        <fullName evidence="3">Type IX secretion system membrane protein PorP/SprF</fullName>
    </recommendedName>
</protein>
<accession>A0A367GPP5</accession>
<dbReference type="NCBIfam" id="TIGR03519">
    <property type="entry name" value="T9SS_PorP_fam"/>
    <property type="match status" value="1"/>
</dbReference>